<dbReference type="CDD" id="cd01949">
    <property type="entry name" value="GGDEF"/>
    <property type="match status" value="1"/>
</dbReference>
<gene>
    <name evidence="2" type="ORF">SDC9_171425</name>
</gene>
<sequence>MDEAGKQLCLDGCPLHETLRDGSARSAQVYLHHKSGHRVRVDVKIRPLFINGEIVGATEVFSSAELSDCTEIGLKEMERLALFDQLTQLPNRRYIDTFLENQFRDYQSLGIPFGVMMLDLDFFKRVNDTYGHGVGDAVLKMVAGTLQGAMRKNDFIGRWGGEEFVAVLRGVTHLELRLIAEKICRMVAQSGIARGADCLRVTVSIGCTMALPTDNSFSLIQRADQALYCSKNEGRNRVTAR</sequence>
<dbReference type="GO" id="GO:0052621">
    <property type="term" value="F:diguanylate cyclase activity"/>
    <property type="evidence" value="ECO:0007669"/>
    <property type="project" value="TreeGrafter"/>
</dbReference>
<dbReference type="InterPro" id="IPR043128">
    <property type="entry name" value="Rev_trsase/Diguanyl_cyclase"/>
</dbReference>
<dbReference type="InterPro" id="IPR000160">
    <property type="entry name" value="GGDEF_dom"/>
</dbReference>
<dbReference type="Gene3D" id="3.30.70.270">
    <property type="match status" value="1"/>
</dbReference>
<dbReference type="InterPro" id="IPR050469">
    <property type="entry name" value="Diguanylate_Cyclase"/>
</dbReference>
<feature type="domain" description="GGDEF" evidence="1">
    <location>
        <begin position="111"/>
        <end position="241"/>
    </location>
</feature>
<dbReference type="AlphaFoldDB" id="A0A645GDF1"/>
<dbReference type="InterPro" id="IPR029787">
    <property type="entry name" value="Nucleotide_cyclase"/>
</dbReference>
<dbReference type="EMBL" id="VSSQ01072721">
    <property type="protein sequence ID" value="MPN24032.1"/>
    <property type="molecule type" value="Genomic_DNA"/>
</dbReference>
<dbReference type="PANTHER" id="PTHR45138">
    <property type="entry name" value="REGULATORY COMPONENTS OF SENSORY TRANSDUCTION SYSTEM"/>
    <property type="match status" value="1"/>
</dbReference>
<dbReference type="SUPFAM" id="SSF55073">
    <property type="entry name" value="Nucleotide cyclase"/>
    <property type="match status" value="1"/>
</dbReference>
<reference evidence="2" key="1">
    <citation type="submission" date="2019-08" db="EMBL/GenBank/DDBJ databases">
        <authorList>
            <person name="Kucharzyk K."/>
            <person name="Murdoch R.W."/>
            <person name="Higgins S."/>
            <person name="Loffler F."/>
        </authorList>
    </citation>
    <scope>NUCLEOTIDE SEQUENCE</scope>
</reference>
<accession>A0A645GDF1</accession>
<evidence type="ECO:0000259" key="1">
    <source>
        <dbReference type="PROSITE" id="PS50887"/>
    </source>
</evidence>
<name>A0A645GDF1_9ZZZZ</name>
<dbReference type="PANTHER" id="PTHR45138:SF9">
    <property type="entry name" value="DIGUANYLATE CYCLASE DGCM-RELATED"/>
    <property type="match status" value="1"/>
</dbReference>
<dbReference type="PROSITE" id="PS50887">
    <property type="entry name" value="GGDEF"/>
    <property type="match status" value="1"/>
</dbReference>
<dbReference type="Pfam" id="PF00990">
    <property type="entry name" value="GGDEF"/>
    <property type="match status" value="1"/>
</dbReference>
<protein>
    <recommendedName>
        <fullName evidence="1">GGDEF domain-containing protein</fullName>
    </recommendedName>
</protein>
<proteinExistence type="predicted"/>
<evidence type="ECO:0000313" key="2">
    <source>
        <dbReference type="EMBL" id="MPN24032.1"/>
    </source>
</evidence>
<dbReference type="SMART" id="SM00267">
    <property type="entry name" value="GGDEF"/>
    <property type="match status" value="1"/>
</dbReference>
<dbReference type="FunFam" id="3.30.70.270:FF:000001">
    <property type="entry name" value="Diguanylate cyclase domain protein"/>
    <property type="match status" value="1"/>
</dbReference>
<organism evidence="2">
    <name type="scientific">bioreactor metagenome</name>
    <dbReference type="NCBI Taxonomy" id="1076179"/>
    <lineage>
        <taxon>unclassified sequences</taxon>
        <taxon>metagenomes</taxon>
        <taxon>ecological metagenomes</taxon>
    </lineage>
</organism>
<comment type="caution">
    <text evidence="2">The sequence shown here is derived from an EMBL/GenBank/DDBJ whole genome shotgun (WGS) entry which is preliminary data.</text>
</comment>
<dbReference type="NCBIfam" id="TIGR00254">
    <property type="entry name" value="GGDEF"/>
    <property type="match status" value="1"/>
</dbReference>